<gene>
    <name evidence="1" type="ORF">CEPID_06585</name>
</gene>
<sequence>MDYRAQVYSPLQNLAIWLGAWLADYVATDECLGAVTELGGAHLLEGEHPEVGSNVDFLKLVRNLVDEPAPPTPPLSLVLCGPGDAPRLPVGSAAYAATIEGGLGALVMPQRHAGSHILVPQPYSAGLRWQRFTIDEPLPPVDYLSPGDADRSLAEATRAAADLIEAMGDNNLTRNKSIPDPRLTVGHLSDFYDVPGLPLITPPRAAKLFARADRVAAIIETVQSHVGDHSLDPQLISLWRHIRAARVAGVTYALQEFQRG</sequence>
<evidence type="ECO:0000313" key="1">
    <source>
        <dbReference type="EMBL" id="AKK03175.1"/>
    </source>
</evidence>
<proteinExistence type="predicted"/>
<dbReference type="Proteomes" id="UP000035368">
    <property type="component" value="Chromosome"/>
</dbReference>
<name>A0A0G3GRI9_9CORY</name>
<reference evidence="1 2" key="1">
    <citation type="submission" date="2015-05" db="EMBL/GenBank/DDBJ databases">
        <title>Complete genome sequence of Corynebacterium epidermidicanis DSM 45586, isolated from the skin of a dog suffering from pruritus.</title>
        <authorList>
            <person name="Ruckert C."/>
            <person name="Albersmeier A."/>
            <person name="Winkler A."/>
            <person name="Tauch A."/>
        </authorList>
    </citation>
    <scope>NUCLEOTIDE SEQUENCE [LARGE SCALE GENOMIC DNA]</scope>
    <source>
        <strain evidence="1 2">DSM 45586</strain>
    </source>
</reference>
<dbReference type="STRING" id="1050174.CEPID_06585"/>
<organism evidence="1 2">
    <name type="scientific">Corynebacterium epidermidicanis</name>
    <dbReference type="NCBI Taxonomy" id="1050174"/>
    <lineage>
        <taxon>Bacteria</taxon>
        <taxon>Bacillati</taxon>
        <taxon>Actinomycetota</taxon>
        <taxon>Actinomycetes</taxon>
        <taxon>Mycobacteriales</taxon>
        <taxon>Corynebacteriaceae</taxon>
        <taxon>Corynebacterium</taxon>
    </lineage>
</organism>
<accession>A0A0G3GRI9</accession>
<dbReference type="OrthoDB" id="4420946at2"/>
<dbReference type="KEGG" id="cei:CEPID_06585"/>
<evidence type="ECO:0000313" key="2">
    <source>
        <dbReference type="Proteomes" id="UP000035368"/>
    </source>
</evidence>
<dbReference type="RefSeq" id="WP_047240245.1">
    <property type="nucleotide sequence ID" value="NZ_CP011541.1"/>
</dbReference>
<keyword evidence="2" id="KW-1185">Reference proteome</keyword>
<protein>
    <submittedName>
        <fullName evidence="1">Uncharacterized protein</fullName>
    </submittedName>
</protein>
<dbReference type="EMBL" id="CP011541">
    <property type="protein sequence ID" value="AKK03175.1"/>
    <property type="molecule type" value="Genomic_DNA"/>
</dbReference>
<dbReference type="PATRIC" id="fig|1050174.4.peg.1328"/>
<dbReference type="AlphaFoldDB" id="A0A0G3GRI9"/>